<name>A0A2U8PJQ5_9BRAD</name>
<dbReference type="AlphaFoldDB" id="A0A2U8PJQ5"/>
<evidence type="ECO:0000313" key="3">
    <source>
        <dbReference type="EMBL" id="AWL97971.1"/>
    </source>
</evidence>
<proteinExistence type="predicted"/>
<keyword evidence="3" id="KW-0378">Hydrolase</keyword>
<dbReference type="EMBL" id="CP029425">
    <property type="protein sequence ID" value="AWL97971.1"/>
    <property type="molecule type" value="Genomic_DNA"/>
</dbReference>
<evidence type="ECO:0000256" key="1">
    <source>
        <dbReference type="SAM" id="MobiDB-lite"/>
    </source>
</evidence>
<protein>
    <submittedName>
        <fullName evidence="3">AtzE family amidohydrolase</fullName>
    </submittedName>
</protein>
<dbReference type="NCBIfam" id="NF006631">
    <property type="entry name" value="PRK09201.1"/>
    <property type="match status" value="1"/>
</dbReference>
<dbReference type="InterPro" id="IPR023631">
    <property type="entry name" value="Amidase_dom"/>
</dbReference>
<dbReference type="InterPro" id="IPR036928">
    <property type="entry name" value="AS_sf"/>
</dbReference>
<dbReference type="Proteomes" id="UP000215703">
    <property type="component" value="Chromosome"/>
</dbReference>
<organism evidence="3 4">
    <name type="scientific">Bradyrhizobium ottawaense</name>
    <dbReference type="NCBI Taxonomy" id="931866"/>
    <lineage>
        <taxon>Bacteria</taxon>
        <taxon>Pseudomonadati</taxon>
        <taxon>Pseudomonadota</taxon>
        <taxon>Alphaproteobacteria</taxon>
        <taxon>Hyphomicrobiales</taxon>
        <taxon>Nitrobacteraceae</taxon>
        <taxon>Bradyrhizobium</taxon>
    </lineage>
</organism>
<dbReference type="KEGG" id="bot:CIT37_09095"/>
<gene>
    <name evidence="3" type="ORF">CIT37_09095</name>
</gene>
<dbReference type="PANTHER" id="PTHR11895">
    <property type="entry name" value="TRANSAMIDASE"/>
    <property type="match status" value="1"/>
</dbReference>
<dbReference type="NCBIfam" id="TIGR02715">
    <property type="entry name" value="amido_AtzE"/>
    <property type="match status" value="1"/>
</dbReference>
<evidence type="ECO:0000313" key="4">
    <source>
        <dbReference type="Proteomes" id="UP000215703"/>
    </source>
</evidence>
<reference evidence="3 4" key="2">
    <citation type="journal article" date="2017" name="Syst. Appl. Microbiol.">
        <title>Soybeans inoculated with root zone soils of Canadian native legumes harbour diverse and novel Bradyrhizobium spp. that possess agricultural potential.</title>
        <authorList>
            <person name="Bromfield E.S.P."/>
            <person name="Cloutier S."/>
            <person name="Tambong J.T."/>
            <person name="Tran Thi T.V."/>
        </authorList>
    </citation>
    <scope>NUCLEOTIDE SEQUENCE [LARGE SCALE GENOMIC DNA]</scope>
    <source>
        <strain evidence="3 4">OO99</strain>
    </source>
</reference>
<reference evidence="3 4" key="1">
    <citation type="journal article" date="2014" name="Int. J. Syst. Evol. Microbiol.">
        <title>Bradyrhizobium ottawaense sp. nov., a symbiotic nitrogen fixing bacterium from root nodules of soybeans in Canada.</title>
        <authorList>
            <person name="Yu X."/>
            <person name="Cloutier S."/>
            <person name="Tambong J.T."/>
            <person name="Bromfield E.S."/>
        </authorList>
    </citation>
    <scope>NUCLEOTIDE SEQUENCE [LARGE SCALE GENOMIC DNA]</scope>
    <source>
        <strain evidence="3 4">OO99</strain>
    </source>
</reference>
<feature type="compositionally biased region" description="Basic and acidic residues" evidence="1">
    <location>
        <begin position="132"/>
        <end position="144"/>
    </location>
</feature>
<dbReference type="Pfam" id="PF01425">
    <property type="entry name" value="Amidase"/>
    <property type="match status" value="1"/>
</dbReference>
<dbReference type="SUPFAM" id="SSF75304">
    <property type="entry name" value="Amidase signature (AS) enzymes"/>
    <property type="match status" value="1"/>
</dbReference>
<feature type="domain" description="Amidase" evidence="2">
    <location>
        <begin position="19"/>
        <end position="435"/>
    </location>
</feature>
<feature type="region of interest" description="Disordered" evidence="1">
    <location>
        <begin position="132"/>
        <end position="153"/>
    </location>
</feature>
<dbReference type="InterPro" id="IPR000120">
    <property type="entry name" value="Amidase"/>
</dbReference>
<sequence length="458" mass="48080">MTASDIASAVAGRRMSALDATEAALSRIKQHDSVLNSFTDVTADRARAKARAIDADIAAGKEVGPLAGVPFAVKNLFDVAGLPTRAGSKINRDRAPAARDATLIERMEAAGAVLVGALNMGEYAYDFTGENVHDGPSRNPHDTTRMTGGSSGGSGSAVGGALVPIALGSDTNGSIRVPSSFCGIFGLKPTYGRLSRARSFPFVASLDHLGPFARSVTDLALAYDVMQGPDAEDSACTTRGLEPTLPLIANPVSDLRIAIAGGYFQKNVFPEAVEAVSRVAKALGATKVVDVPEAARARAAAYVITTTEGASLHLDRLRKRPNDFDPAVRDRLIAGAMVPAPMVDRAQKFRRWYRAQLAEIFKTVDVLLAPATPCTAPKLGQVNFNLDGVELPVRANIGVHTQPISFIGLPVVAVPVPLEPLPIGVQIIAAPWREDIALRVAYALEKMGVAAAPAPRGL</sequence>
<dbReference type="InterPro" id="IPR014087">
    <property type="entry name" value="Carboxybiuret_hydro_AtzE"/>
</dbReference>
<dbReference type="PANTHER" id="PTHR11895:SF172">
    <property type="entry name" value="GLUTAMYL-TRNA(GLN) AMIDOTRANSFERASE"/>
    <property type="match status" value="1"/>
</dbReference>
<dbReference type="Gene3D" id="3.90.1300.10">
    <property type="entry name" value="Amidase signature (AS) domain"/>
    <property type="match status" value="1"/>
</dbReference>
<dbReference type="GO" id="GO:0016787">
    <property type="term" value="F:hydrolase activity"/>
    <property type="evidence" value="ECO:0007669"/>
    <property type="project" value="UniProtKB-KW"/>
</dbReference>
<accession>A0A2U8PJQ5</accession>
<evidence type="ECO:0000259" key="2">
    <source>
        <dbReference type="Pfam" id="PF01425"/>
    </source>
</evidence>